<feature type="domain" description="HTH tetR-type" evidence="6">
    <location>
        <begin position="8"/>
        <end position="68"/>
    </location>
</feature>
<dbReference type="EMBL" id="JAVDYB010000001">
    <property type="protein sequence ID" value="MDR7275955.1"/>
    <property type="molecule type" value="Genomic_DNA"/>
</dbReference>
<organism evidence="7 8">
    <name type="scientific">Catenuloplanes atrovinosus</name>
    <dbReference type="NCBI Taxonomy" id="137266"/>
    <lineage>
        <taxon>Bacteria</taxon>
        <taxon>Bacillati</taxon>
        <taxon>Actinomycetota</taxon>
        <taxon>Actinomycetes</taxon>
        <taxon>Micromonosporales</taxon>
        <taxon>Micromonosporaceae</taxon>
        <taxon>Catenuloplanes</taxon>
    </lineage>
</organism>
<dbReference type="Gene3D" id="1.10.357.10">
    <property type="entry name" value="Tetracycline Repressor, domain 2"/>
    <property type="match status" value="1"/>
</dbReference>
<dbReference type="InterPro" id="IPR001647">
    <property type="entry name" value="HTH_TetR"/>
</dbReference>
<name>A0AAE4CBV5_9ACTN</name>
<dbReference type="SUPFAM" id="SSF48498">
    <property type="entry name" value="Tetracyclin repressor-like, C-terminal domain"/>
    <property type="match status" value="1"/>
</dbReference>
<evidence type="ECO:0000256" key="1">
    <source>
        <dbReference type="ARBA" id="ARBA00022491"/>
    </source>
</evidence>
<keyword evidence="2" id="KW-0805">Transcription regulation</keyword>
<dbReference type="InterPro" id="IPR039538">
    <property type="entry name" value="BetI_C"/>
</dbReference>
<gene>
    <name evidence="7" type="ORF">J2S41_002733</name>
</gene>
<sequence length="190" mass="19948">MPRTVDLDARRREIADALLHLVEERGMAAASMRETAAAAGVSLGAVQRCFATREEMVLFALTRINERFKARVLAAVSPATAPREAIRTLITEMLPLSGPGRADARVALAFLGVAGGDAQVRAALAVGDRGAREFFTGHLAGLGRTPVDATRLLALIDGLRAPLLLGYLSPADALAAVDAHLDELFGLLAG</sequence>
<proteinExistence type="predicted"/>
<keyword evidence="1" id="KW-0678">Repressor</keyword>
<evidence type="ECO:0000259" key="6">
    <source>
        <dbReference type="PROSITE" id="PS50977"/>
    </source>
</evidence>
<dbReference type="Proteomes" id="UP001183643">
    <property type="component" value="Unassembled WGS sequence"/>
</dbReference>
<dbReference type="InterPro" id="IPR009057">
    <property type="entry name" value="Homeodomain-like_sf"/>
</dbReference>
<dbReference type="GO" id="GO:0003677">
    <property type="term" value="F:DNA binding"/>
    <property type="evidence" value="ECO:0007669"/>
    <property type="project" value="UniProtKB-UniRule"/>
</dbReference>
<dbReference type="Pfam" id="PF13977">
    <property type="entry name" value="TetR_C_6"/>
    <property type="match status" value="1"/>
</dbReference>
<keyword evidence="3 5" id="KW-0238">DNA-binding</keyword>
<reference evidence="7" key="1">
    <citation type="submission" date="2023-07" db="EMBL/GenBank/DDBJ databases">
        <title>Sequencing the genomes of 1000 actinobacteria strains.</title>
        <authorList>
            <person name="Klenk H.-P."/>
        </authorList>
    </citation>
    <scope>NUCLEOTIDE SEQUENCE</scope>
    <source>
        <strain evidence="7">DSM 44707</strain>
    </source>
</reference>
<dbReference type="InterPro" id="IPR036271">
    <property type="entry name" value="Tet_transcr_reg_TetR-rel_C_sf"/>
</dbReference>
<comment type="caution">
    <text evidence="7">The sequence shown here is derived from an EMBL/GenBank/DDBJ whole genome shotgun (WGS) entry which is preliminary data.</text>
</comment>
<accession>A0AAE4CBV5</accession>
<dbReference type="PROSITE" id="PS50977">
    <property type="entry name" value="HTH_TETR_2"/>
    <property type="match status" value="1"/>
</dbReference>
<dbReference type="SUPFAM" id="SSF46689">
    <property type="entry name" value="Homeodomain-like"/>
    <property type="match status" value="1"/>
</dbReference>
<dbReference type="AlphaFoldDB" id="A0AAE4CBV5"/>
<dbReference type="RefSeq" id="WP_310367581.1">
    <property type="nucleotide sequence ID" value="NZ_JAVDYB010000001.1"/>
</dbReference>
<dbReference type="Pfam" id="PF00440">
    <property type="entry name" value="TetR_N"/>
    <property type="match status" value="1"/>
</dbReference>
<evidence type="ECO:0000256" key="3">
    <source>
        <dbReference type="ARBA" id="ARBA00023125"/>
    </source>
</evidence>
<evidence type="ECO:0000313" key="7">
    <source>
        <dbReference type="EMBL" id="MDR7275955.1"/>
    </source>
</evidence>
<evidence type="ECO:0000256" key="2">
    <source>
        <dbReference type="ARBA" id="ARBA00023015"/>
    </source>
</evidence>
<evidence type="ECO:0000256" key="4">
    <source>
        <dbReference type="ARBA" id="ARBA00023163"/>
    </source>
</evidence>
<feature type="DNA-binding region" description="H-T-H motif" evidence="5">
    <location>
        <begin position="31"/>
        <end position="50"/>
    </location>
</feature>
<evidence type="ECO:0000313" key="8">
    <source>
        <dbReference type="Proteomes" id="UP001183643"/>
    </source>
</evidence>
<protein>
    <submittedName>
        <fullName evidence="7">AcrR family transcriptional regulator</fullName>
    </submittedName>
</protein>
<evidence type="ECO:0000256" key="5">
    <source>
        <dbReference type="PROSITE-ProRule" id="PRU00335"/>
    </source>
</evidence>
<keyword evidence="4" id="KW-0804">Transcription</keyword>
<keyword evidence="8" id="KW-1185">Reference proteome</keyword>